<organism evidence="2 3">
    <name type="scientific">Saccharothrix australiensis</name>
    <dbReference type="NCBI Taxonomy" id="2072"/>
    <lineage>
        <taxon>Bacteria</taxon>
        <taxon>Bacillati</taxon>
        <taxon>Actinomycetota</taxon>
        <taxon>Actinomycetes</taxon>
        <taxon>Pseudonocardiales</taxon>
        <taxon>Pseudonocardiaceae</taxon>
        <taxon>Saccharothrix</taxon>
    </lineage>
</organism>
<dbReference type="InterPro" id="IPR006342">
    <property type="entry name" value="FkbM_mtfrase"/>
</dbReference>
<dbReference type="Pfam" id="PF05050">
    <property type="entry name" value="Methyltransf_21"/>
    <property type="match status" value="1"/>
</dbReference>
<keyword evidence="3" id="KW-1185">Reference proteome</keyword>
<dbReference type="AlphaFoldDB" id="A0A495VWQ4"/>
<dbReference type="NCBIfam" id="TIGR01444">
    <property type="entry name" value="fkbM_fam"/>
    <property type="match status" value="1"/>
</dbReference>
<dbReference type="PANTHER" id="PTHR34203">
    <property type="entry name" value="METHYLTRANSFERASE, FKBM FAMILY PROTEIN"/>
    <property type="match status" value="1"/>
</dbReference>
<dbReference type="InterPro" id="IPR052514">
    <property type="entry name" value="SAM-dependent_MTase"/>
</dbReference>
<evidence type="ECO:0000313" key="2">
    <source>
        <dbReference type="EMBL" id="RKT53841.1"/>
    </source>
</evidence>
<gene>
    <name evidence="2" type="ORF">C8E97_2423</name>
</gene>
<keyword evidence="2" id="KW-0808">Transferase</keyword>
<dbReference type="SUPFAM" id="SSF53335">
    <property type="entry name" value="S-adenosyl-L-methionine-dependent methyltransferases"/>
    <property type="match status" value="1"/>
</dbReference>
<dbReference type="EMBL" id="RBXO01000001">
    <property type="protein sequence ID" value="RKT53841.1"/>
    <property type="molecule type" value="Genomic_DNA"/>
</dbReference>
<dbReference type="PANTHER" id="PTHR34203:SF15">
    <property type="entry name" value="SLL1173 PROTEIN"/>
    <property type="match status" value="1"/>
</dbReference>
<accession>A0A495VWQ4</accession>
<sequence length="320" mass="36184">MSAVDSPRAPYLSTLPERFFRYLLFRSGLPYPVVRRLAPILVGKRRRERRIHDFRMALSPQDILQTRLLLDGVWEPVLTRWWAFLSARSSVVFDVGAHCGYYTLFGHSANPELEVHAFEPNAELCADVSANLALNGIDARVHLNQVAVGGSTGTTRLYVRDIEPAAASLNELDVYDRTIPVRSTSLDAYCDQHGVDRVDLCKFDIEGAELDAVQGMLEGLRAHRYRCLVLEVHALFMPEGGPRRMLSTFRQHGYTVRRIGEDGARPLAERDLDFDFDQWLVLSPEAEEELAEFRAGDLIRVPPRFAAIYEGVSWSPATIR</sequence>
<proteinExistence type="predicted"/>
<dbReference type="Proteomes" id="UP000282084">
    <property type="component" value="Unassembled WGS sequence"/>
</dbReference>
<dbReference type="RefSeq" id="WP_121004657.1">
    <property type="nucleotide sequence ID" value="NZ_RBXO01000001.1"/>
</dbReference>
<protein>
    <submittedName>
        <fullName evidence="2">FkbM family methyltransferase</fullName>
    </submittedName>
</protein>
<name>A0A495VWQ4_9PSEU</name>
<comment type="caution">
    <text evidence="2">The sequence shown here is derived from an EMBL/GenBank/DDBJ whole genome shotgun (WGS) entry which is preliminary data.</text>
</comment>
<dbReference type="Gene3D" id="3.40.50.150">
    <property type="entry name" value="Vaccinia Virus protein VP39"/>
    <property type="match status" value="1"/>
</dbReference>
<dbReference type="InterPro" id="IPR029063">
    <property type="entry name" value="SAM-dependent_MTases_sf"/>
</dbReference>
<reference evidence="2 3" key="1">
    <citation type="submission" date="2018-10" db="EMBL/GenBank/DDBJ databases">
        <title>Sequencing the genomes of 1000 actinobacteria strains.</title>
        <authorList>
            <person name="Klenk H.-P."/>
        </authorList>
    </citation>
    <scope>NUCLEOTIDE SEQUENCE [LARGE SCALE GENOMIC DNA]</scope>
    <source>
        <strain evidence="2 3">DSM 43800</strain>
    </source>
</reference>
<feature type="domain" description="Methyltransferase FkbM" evidence="1">
    <location>
        <begin position="94"/>
        <end position="255"/>
    </location>
</feature>
<evidence type="ECO:0000259" key="1">
    <source>
        <dbReference type="Pfam" id="PF05050"/>
    </source>
</evidence>
<evidence type="ECO:0000313" key="3">
    <source>
        <dbReference type="Proteomes" id="UP000282084"/>
    </source>
</evidence>
<dbReference type="OrthoDB" id="424472at2"/>
<dbReference type="GO" id="GO:0008168">
    <property type="term" value="F:methyltransferase activity"/>
    <property type="evidence" value="ECO:0007669"/>
    <property type="project" value="UniProtKB-KW"/>
</dbReference>
<keyword evidence="2" id="KW-0489">Methyltransferase</keyword>
<dbReference type="GO" id="GO:0032259">
    <property type="term" value="P:methylation"/>
    <property type="evidence" value="ECO:0007669"/>
    <property type="project" value="UniProtKB-KW"/>
</dbReference>